<keyword evidence="3" id="KW-1185">Reference proteome</keyword>
<organism evidence="2 3">
    <name type="scientific">Parathielavia hyrcaniae</name>
    <dbReference type="NCBI Taxonomy" id="113614"/>
    <lineage>
        <taxon>Eukaryota</taxon>
        <taxon>Fungi</taxon>
        <taxon>Dikarya</taxon>
        <taxon>Ascomycota</taxon>
        <taxon>Pezizomycotina</taxon>
        <taxon>Sordariomycetes</taxon>
        <taxon>Sordariomycetidae</taxon>
        <taxon>Sordariales</taxon>
        <taxon>Chaetomiaceae</taxon>
        <taxon>Parathielavia</taxon>
    </lineage>
</organism>
<accession>A0AAN6T2Z8</accession>
<feature type="compositionally biased region" description="Polar residues" evidence="1">
    <location>
        <begin position="147"/>
        <end position="170"/>
    </location>
</feature>
<comment type="caution">
    <text evidence="2">The sequence shown here is derived from an EMBL/GenBank/DDBJ whole genome shotgun (WGS) entry which is preliminary data.</text>
</comment>
<name>A0AAN6T2Z8_9PEZI</name>
<feature type="compositionally biased region" description="Polar residues" evidence="1">
    <location>
        <begin position="18"/>
        <end position="32"/>
    </location>
</feature>
<gene>
    <name evidence="2" type="ORF">N658DRAFT_505931</name>
</gene>
<protein>
    <submittedName>
        <fullName evidence="2">Uncharacterized protein</fullName>
    </submittedName>
</protein>
<dbReference type="Proteomes" id="UP001305647">
    <property type="component" value="Unassembled WGS sequence"/>
</dbReference>
<reference evidence="2" key="2">
    <citation type="submission" date="2023-05" db="EMBL/GenBank/DDBJ databases">
        <authorList>
            <consortium name="Lawrence Berkeley National Laboratory"/>
            <person name="Steindorff A."/>
            <person name="Hensen N."/>
            <person name="Bonometti L."/>
            <person name="Westerberg I."/>
            <person name="Brannstrom I.O."/>
            <person name="Guillou S."/>
            <person name="Cros-Aarteil S."/>
            <person name="Calhoun S."/>
            <person name="Haridas S."/>
            <person name="Kuo A."/>
            <person name="Mondo S."/>
            <person name="Pangilinan J."/>
            <person name="Riley R."/>
            <person name="Labutti K."/>
            <person name="Andreopoulos B."/>
            <person name="Lipzen A."/>
            <person name="Chen C."/>
            <person name="Yanf M."/>
            <person name="Daum C."/>
            <person name="Ng V."/>
            <person name="Clum A."/>
            <person name="Ohm R."/>
            <person name="Martin F."/>
            <person name="Silar P."/>
            <person name="Natvig D."/>
            <person name="Lalanne C."/>
            <person name="Gautier V."/>
            <person name="Ament-Velasquez S.L."/>
            <person name="Kruys A."/>
            <person name="Hutchinson M.I."/>
            <person name="Powell A.J."/>
            <person name="Barry K."/>
            <person name="Miller A.N."/>
            <person name="Grigoriev I.V."/>
            <person name="Debuchy R."/>
            <person name="Gladieux P."/>
            <person name="Thoren M.H."/>
            <person name="Johannesson H."/>
        </authorList>
    </citation>
    <scope>NUCLEOTIDE SEQUENCE</scope>
    <source>
        <strain evidence="2">CBS 757.83</strain>
    </source>
</reference>
<reference evidence="2" key="1">
    <citation type="journal article" date="2023" name="Mol. Phylogenet. Evol.">
        <title>Genome-scale phylogeny and comparative genomics of the fungal order Sordariales.</title>
        <authorList>
            <person name="Hensen N."/>
            <person name="Bonometti L."/>
            <person name="Westerberg I."/>
            <person name="Brannstrom I.O."/>
            <person name="Guillou S."/>
            <person name="Cros-Aarteil S."/>
            <person name="Calhoun S."/>
            <person name="Haridas S."/>
            <person name="Kuo A."/>
            <person name="Mondo S."/>
            <person name="Pangilinan J."/>
            <person name="Riley R."/>
            <person name="LaButti K."/>
            <person name="Andreopoulos B."/>
            <person name="Lipzen A."/>
            <person name="Chen C."/>
            <person name="Yan M."/>
            <person name="Daum C."/>
            <person name="Ng V."/>
            <person name="Clum A."/>
            <person name="Steindorff A."/>
            <person name="Ohm R.A."/>
            <person name="Martin F."/>
            <person name="Silar P."/>
            <person name="Natvig D.O."/>
            <person name="Lalanne C."/>
            <person name="Gautier V."/>
            <person name="Ament-Velasquez S.L."/>
            <person name="Kruys A."/>
            <person name="Hutchinson M.I."/>
            <person name="Powell A.J."/>
            <person name="Barry K."/>
            <person name="Miller A.N."/>
            <person name="Grigoriev I.V."/>
            <person name="Debuchy R."/>
            <person name="Gladieux P."/>
            <person name="Hiltunen Thoren M."/>
            <person name="Johannesson H."/>
        </authorList>
    </citation>
    <scope>NUCLEOTIDE SEQUENCE</scope>
    <source>
        <strain evidence="2">CBS 757.83</strain>
    </source>
</reference>
<feature type="region of interest" description="Disordered" evidence="1">
    <location>
        <begin position="1"/>
        <end position="205"/>
    </location>
</feature>
<dbReference type="AlphaFoldDB" id="A0AAN6T2Z8"/>
<sequence>MSSHKHRSDPNRRRSKTVHSLASDGSTVNSAAPSYPSTPGGGTSSTGLTSPSDTPTDFDQTQLPNQQHPALLGAEAFGSYYQAPFGDPQMYPSQDGYAQLGQDHAQYWQSTVAQGTHVPPGQDQETHGSSSGQDVYAQLDQYHEYYGQSSSGQDVYSSPGQDQGYQAQGSAETEAEAEAYASPGSSDDMATSMVVSPGSPPSPSK</sequence>
<feature type="compositionally biased region" description="Polar residues" evidence="1">
    <location>
        <begin position="57"/>
        <end position="68"/>
    </location>
</feature>
<evidence type="ECO:0000313" key="3">
    <source>
        <dbReference type="Proteomes" id="UP001305647"/>
    </source>
</evidence>
<proteinExistence type="predicted"/>
<feature type="compositionally biased region" description="Basic residues" evidence="1">
    <location>
        <begin position="1"/>
        <end position="17"/>
    </location>
</feature>
<dbReference type="EMBL" id="MU863630">
    <property type="protein sequence ID" value="KAK4102913.1"/>
    <property type="molecule type" value="Genomic_DNA"/>
</dbReference>
<feature type="compositionally biased region" description="Low complexity" evidence="1">
    <location>
        <begin position="45"/>
        <end position="55"/>
    </location>
</feature>
<evidence type="ECO:0000313" key="2">
    <source>
        <dbReference type="EMBL" id="KAK4102913.1"/>
    </source>
</evidence>
<evidence type="ECO:0000256" key="1">
    <source>
        <dbReference type="SAM" id="MobiDB-lite"/>
    </source>
</evidence>